<dbReference type="AlphaFoldDB" id="A0A284VJX3"/>
<protein>
    <submittedName>
        <fullName evidence="1">Uncharacterized protein</fullName>
    </submittedName>
</protein>
<proteinExistence type="predicted"/>
<evidence type="ECO:0000313" key="1">
    <source>
        <dbReference type="EMBL" id="SNQ59550.1"/>
    </source>
</evidence>
<dbReference type="EMBL" id="FZMP01000026">
    <property type="protein sequence ID" value="SNQ59550.1"/>
    <property type="molecule type" value="Genomic_DNA"/>
</dbReference>
<accession>A0A284VJX3</accession>
<dbReference type="RefSeq" id="WP_096203907.1">
    <property type="nucleotide sequence ID" value="NZ_FZMP01000026.1"/>
</dbReference>
<keyword evidence="2" id="KW-1185">Reference proteome</keyword>
<reference evidence="2" key="1">
    <citation type="submission" date="2017-06" db="EMBL/GenBank/DDBJ databases">
        <authorList>
            <person name="Cremers G."/>
        </authorList>
    </citation>
    <scope>NUCLEOTIDE SEQUENCE [LARGE SCALE GENOMIC DNA]</scope>
</reference>
<name>A0A284VJX3_9EURY</name>
<sequence length="191" mass="19997">MALEELMLVNPKGKYPRRKSLQIVFPKPVKHMKVNPSAIDRVKEAGKGLMGDVTIKEVAGGVGGVATTVLIPQYLKLKGWKDVVGSGAVAVGGGLLVRQADKGAGNAFILTGLAVTALKGVREIVTYAKGKTSRTRKTNTSGKLSAIDDLGKEFDEILGLGQDEIDADLLGDMGSLLNGGIANLGEEIVET</sequence>
<evidence type="ECO:0000313" key="2">
    <source>
        <dbReference type="Proteomes" id="UP000218615"/>
    </source>
</evidence>
<dbReference type="Proteomes" id="UP000218615">
    <property type="component" value="Unassembled WGS sequence"/>
</dbReference>
<organism evidence="1 2">
    <name type="scientific">Candidatus Methanoperedens nitratireducens</name>
    <dbReference type="NCBI Taxonomy" id="1392998"/>
    <lineage>
        <taxon>Archaea</taxon>
        <taxon>Methanobacteriati</taxon>
        <taxon>Methanobacteriota</taxon>
        <taxon>Stenosarchaea group</taxon>
        <taxon>Methanomicrobia</taxon>
        <taxon>Methanosarcinales</taxon>
        <taxon>ANME-2 cluster</taxon>
        <taxon>Candidatus Methanoperedentaceae</taxon>
        <taxon>Candidatus Methanoperedens</taxon>
    </lineage>
</organism>
<gene>
    <name evidence="1" type="ORF">MNV_1210033</name>
</gene>